<dbReference type="Proteomes" id="UP000095286">
    <property type="component" value="Unplaced"/>
</dbReference>
<name>A0AC35U5D6_9BILA</name>
<evidence type="ECO:0000313" key="2">
    <source>
        <dbReference type="WBParaSite" id="RSKR_0000812600.1"/>
    </source>
</evidence>
<accession>A0AC35U5D6</accession>
<dbReference type="WBParaSite" id="RSKR_0000812600.1">
    <property type="protein sequence ID" value="RSKR_0000812600.1"/>
    <property type="gene ID" value="RSKR_0000812600"/>
</dbReference>
<evidence type="ECO:0000313" key="1">
    <source>
        <dbReference type="Proteomes" id="UP000095286"/>
    </source>
</evidence>
<organism evidence="1 2">
    <name type="scientific">Rhabditophanes sp. KR3021</name>
    <dbReference type="NCBI Taxonomy" id="114890"/>
    <lineage>
        <taxon>Eukaryota</taxon>
        <taxon>Metazoa</taxon>
        <taxon>Ecdysozoa</taxon>
        <taxon>Nematoda</taxon>
        <taxon>Chromadorea</taxon>
        <taxon>Rhabditida</taxon>
        <taxon>Tylenchina</taxon>
        <taxon>Panagrolaimomorpha</taxon>
        <taxon>Strongyloidoidea</taxon>
        <taxon>Alloionematidae</taxon>
        <taxon>Rhabditophanes</taxon>
    </lineage>
</organism>
<sequence length="378" mass="43501">MLLALKWLSNYKNNFGITGLTTVVAEDDAACNLAWVLERDDVNESMFQKVVLLNGGNLYADRGVPSDVVRKYSARLLKKIDCHVPSFQQAADCLRTKSVGDIKNSLDLIGFEEIDGIPFKPYSENKIAPQIKKEYIGLIGIGKKLMDEYKGDNEFSVDYSYADFKLFLHRLINEMENNNAALVRRIILHHYIYSRGDKMDTYYLWRASRRLLHHKLLAVPLRKMIFEDLMANKNNKIWLFEHESVNPLDTCYTINPKNNMVDFCAKLNDYISGMVIRGQPTDSSANSSNPVFPQLGTSKENYYLQLKEGGSIELDSPFYQKPMALFNSLIPFLNKLDLVGKRVPMVDAYADLLQDTTLTNLYQDDDYQRWNEEEHDEL</sequence>
<proteinExistence type="predicted"/>
<protein>
    <submittedName>
        <fullName evidence="2">COesterase domain-containing protein</fullName>
    </submittedName>
</protein>
<reference evidence="2" key="1">
    <citation type="submission" date="2016-11" db="UniProtKB">
        <authorList>
            <consortium name="WormBaseParasite"/>
        </authorList>
    </citation>
    <scope>IDENTIFICATION</scope>
    <source>
        <strain evidence="2">KR3021</strain>
    </source>
</reference>